<feature type="domain" description="Lipid/polyisoprenoid-binding YceI-like" evidence="2">
    <location>
        <begin position="22"/>
        <end position="178"/>
    </location>
</feature>
<evidence type="ECO:0000313" key="3">
    <source>
        <dbReference type="EMBL" id="TGY93874.1"/>
    </source>
</evidence>
<keyword evidence="1" id="KW-0732">Signal</keyword>
<reference evidence="3 4" key="1">
    <citation type="journal article" date="2013" name="Int. J. Syst. Evol. Microbiol.">
        <title>Marinicauda pacifica gen. nov., sp. nov., a prosthecate alphaproteobacterium of the family Hyphomonadaceae isolated from deep seawater.</title>
        <authorList>
            <person name="Zhang X.Y."/>
            <person name="Li G.W."/>
            <person name="Wang C.S."/>
            <person name="Zhang Y.J."/>
            <person name="Xu X.W."/>
            <person name="Li H."/>
            <person name="Liu A."/>
            <person name="Liu C."/>
            <person name="Xie B.B."/>
            <person name="Qin Q.L."/>
            <person name="Xu Z."/>
            <person name="Chen X.L."/>
            <person name="Zhou B.C."/>
            <person name="Zhang Y.Z."/>
        </authorList>
    </citation>
    <scope>NUCLEOTIDE SEQUENCE [LARGE SCALE GENOMIC DNA]</scope>
    <source>
        <strain evidence="3 4">P-1 km-3</strain>
    </source>
</reference>
<dbReference type="InterPro" id="IPR036761">
    <property type="entry name" value="TTHA0802/YceI-like_sf"/>
</dbReference>
<dbReference type="RefSeq" id="WP_135943069.1">
    <property type="nucleotide sequence ID" value="NZ_BMEI01000001.1"/>
</dbReference>
<accession>A0A4S2HD08</accession>
<dbReference type="Proteomes" id="UP000305451">
    <property type="component" value="Unassembled WGS sequence"/>
</dbReference>
<dbReference type="InterPro" id="IPR007372">
    <property type="entry name" value="Lipid/polyisoprenoid-bd_YceI"/>
</dbReference>
<dbReference type="Pfam" id="PF04264">
    <property type="entry name" value="YceI"/>
    <property type="match status" value="1"/>
</dbReference>
<dbReference type="AlphaFoldDB" id="A0A4S2HD08"/>
<dbReference type="PANTHER" id="PTHR34406">
    <property type="entry name" value="PROTEIN YCEI"/>
    <property type="match status" value="1"/>
</dbReference>
<evidence type="ECO:0000256" key="1">
    <source>
        <dbReference type="SAM" id="SignalP"/>
    </source>
</evidence>
<comment type="caution">
    <text evidence="3">The sequence shown here is derived from an EMBL/GenBank/DDBJ whole genome shotgun (WGS) entry which is preliminary data.</text>
</comment>
<gene>
    <name evidence="3" type="ORF">E5162_00855</name>
</gene>
<keyword evidence="4" id="KW-1185">Reference proteome</keyword>
<dbReference type="OrthoDB" id="1247465at2"/>
<dbReference type="PANTHER" id="PTHR34406:SF1">
    <property type="entry name" value="PROTEIN YCEI"/>
    <property type="match status" value="1"/>
</dbReference>
<dbReference type="Gene3D" id="2.40.128.110">
    <property type="entry name" value="Lipid/polyisoprenoid-binding, YceI-like"/>
    <property type="match status" value="1"/>
</dbReference>
<organism evidence="3 4">
    <name type="scientific">Marinicauda pacifica</name>
    <dbReference type="NCBI Taxonomy" id="1133559"/>
    <lineage>
        <taxon>Bacteria</taxon>
        <taxon>Pseudomonadati</taxon>
        <taxon>Pseudomonadota</taxon>
        <taxon>Alphaproteobacteria</taxon>
        <taxon>Maricaulales</taxon>
        <taxon>Maricaulaceae</taxon>
        <taxon>Marinicauda</taxon>
    </lineage>
</organism>
<dbReference type="EMBL" id="SRXV01000001">
    <property type="protein sequence ID" value="TGY93874.1"/>
    <property type="molecule type" value="Genomic_DNA"/>
</dbReference>
<sequence length="181" mass="18988">MKYVLLTALAGGLIAAPALAQDWVLDREASSVEFEARNSGAALTGQFEAFEADITLDPEDLPGARIDARVSTPSLDGISDSSIRSALRGSGGLGVGAHPDARFVSDEIVATETGYEARGTLTLKGQSHDASLPFTLDIADGRAVADGELEIERTRYDVGSSWDTVADSVIVRLHIEADAAD</sequence>
<proteinExistence type="predicted"/>
<name>A0A4S2HD08_9PROT</name>
<protein>
    <submittedName>
        <fullName evidence="3">YceI family protein</fullName>
    </submittedName>
</protein>
<feature type="signal peptide" evidence="1">
    <location>
        <begin position="1"/>
        <end position="20"/>
    </location>
</feature>
<feature type="chain" id="PRO_5021031348" evidence="1">
    <location>
        <begin position="21"/>
        <end position="181"/>
    </location>
</feature>
<evidence type="ECO:0000313" key="4">
    <source>
        <dbReference type="Proteomes" id="UP000305451"/>
    </source>
</evidence>
<dbReference type="SMART" id="SM00867">
    <property type="entry name" value="YceI"/>
    <property type="match status" value="1"/>
</dbReference>
<dbReference type="SUPFAM" id="SSF101874">
    <property type="entry name" value="YceI-like"/>
    <property type="match status" value="1"/>
</dbReference>
<evidence type="ECO:0000259" key="2">
    <source>
        <dbReference type="SMART" id="SM00867"/>
    </source>
</evidence>